<dbReference type="InterPro" id="IPR042197">
    <property type="entry name" value="Apaf_helical"/>
</dbReference>
<evidence type="ECO:0000313" key="11">
    <source>
        <dbReference type="Proteomes" id="UP001630127"/>
    </source>
</evidence>
<keyword evidence="6" id="KW-0067">ATP-binding</keyword>
<keyword evidence="3" id="KW-0677">Repeat</keyword>
<dbReference type="InterPro" id="IPR038005">
    <property type="entry name" value="RX-like_CC"/>
</dbReference>
<dbReference type="PANTHER" id="PTHR36766">
    <property type="entry name" value="PLANT BROAD-SPECTRUM MILDEW RESISTANCE PROTEIN RPW8"/>
    <property type="match status" value="1"/>
</dbReference>
<evidence type="ECO:0000259" key="7">
    <source>
        <dbReference type="Pfam" id="PF00931"/>
    </source>
</evidence>
<dbReference type="PANTHER" id="PTHR36766:SF70">
    <property type="entry name" value="DISEASE RESISTANCE PROTEIN RGA4"/>
    <property type="match status" value="1"/>
</dbReference>
<feature type="domain" description="NB-ARC" evidence="7">
    <location>
        <begin position="180"/>
        <end position="351"/>
    </location>
</feature>
<evidence type="ECO:0000259" key="8">
    <source>
        <dbReference type="Pfam" id="PF18052"/>
    </source>
</evidence>
<dbReference type="FunFam" id="3.40.50.300:FF:001091">
    <property type="entry name" value="Probable disease resistance protein At1g61300"/>
    <property type="match status" value="1"/>
</dbReference>
<dbReference type="Pfam" id="PF00931">
    <property type="entry name" value="NB-ARC"/>
    <property type="match status" value="1"/>
</dbReference>
<dbReference type="EMBL" id="JBJUIK010000013">
    <property type="protein sequence ID" value="KAL3507457.1"/>
    <property type="molecule type" value="Genomic_DNA"/>
</dbReference>
<keyword evidence="4" id="KW-0547">Nucleotide-binding</keyword>
<reference evidence="10 11" key="1">
    <citation type="submission" date="2024-11" db="EMBL/GenBank/DDBJ databases">
        <title>A near-complete genome assembly of Cinchona calisaya.</title>
        <authorList>
            <person name="Lian D.C."/>
            <person name="Zhao X.W."/>
            <person name="Wei L."/>
        </authorList>
    </citation>
    <scope>NUCLEOTIDE SEQUENCE [LARGE SCALE GENOMIC DNA]</scope>
    <source>
        <tissue evidence="10">Nenye</tissue>
    </source>
</reference>
<evidence type="ECO:0000259" key="9">
    <source>
        <dbReference type="Pfam" id="PF23559"/>
    </source>
</evidence>
<proteinExistence type="inferred from homology"/>
<feature type="domain" description="Disease resistance protein winged helix" evidence="9">
    <location>
        <begin position="433"/>
        <end position="506"/>
    </location>
</feature>
<dbReference type="Gene3D" id="3.40.50.300">
    <property type="entry name" value="P-loop containing nucleotide triphosphate hydrolases"/>
    <property type="match status" value="1"/>
</dbReference>
<evidence type="ECO:0000256" key="6">
    <source>
        <dbReference type="ARBA" id="ARBA00022840"/>
    </source>
</evidence>
<evidence type="ECO:0000313" key="10">
    <source>
        <dbReference type="EMBL" id="KAL3507457.1"/>
    </source>
</evidence>
<evidence type="ECO:0008006" key="12">
    <source>
        <dbReference type="Google" id="ProtNLM"/>
    </source>
</evidence>
<dbReference type="PRINTS" id="PR00364">
    <property type="entry name" value="DISEASERSIST"/>
</dbReference>
<dbReference type="InterPro" id="IPR041118">
    <property type="entry name" value="Rx_N"/>
</dbReference>
<protein>
    <recommendedName>
        <fullName evidence="12">Disease resistance protein RGA3</fullName>
    </recommendedName>
</protein>
<evidence type="ECO:0000256" key="3">
    <source>
        <dbReference type="ARBA" id="ARBA00022737"/>
    </source>
</evidence>
<dbReference type="Pfam" id="PF23559">
    <property type="entry name" value="WHD_DRP"/>
    <property type="match status" value="1"/>
</dbReference>
<dbReference type="InterPro" id="IPR058922">
    <property type="entry name" value="WHD_DRP"/>
</dbReference>
<dbReference type="Gene3D" id="1.10.8.430">
    <property type="entry name" value="Helical domain of apoptotic protease-activating factors"/>
    <property type="match status" value="1"/>
</dbReference>
<evidence type="ECO:0000256" key="1">
    <source>
        <dbReference type="ARBA" id="ARBA00008894"/>
    </source>
</evidence>
<dbReference type="Gene3D" id="1.20.5.4130">
    <property type="match status" value="1"/>
</dbReference>
<dbReference type="SUPFAM" id="SSF52540">
    <property type="entry name" value="P-loop containing nucleoside triphosphate hydrolases"/>
    <property type="match status" value="1"/>
</dbReference>
<keyword evidence="5" id="KW-0611">Plant defense</keyword>
<evidence type="ECO:0000256" key="4">
    <source>
        <dbReference type="ARBA" id="ARBA00022741"/>
    </source>
</evidence>
<dbReference type="GO" id="GO:0051607">
    <property type="term" value="P:defense response to virus"/>
    <property type="evidence" value="ECO:0007669"/>
    <property type="project" value="UniProtKB-ARBA"/>
</dbReference>
<dbReference type="Pfam" id="PF18052">
    <property type="entry name" value="Rx_N"/>
    <property type="match status" value="1"/>
</dbReference>
<gene>
    <name evidence="10" type="ORF">ACH5RR_032839</name>
</gene>
<dbReference type="InterPro" id="IPR036388">
    <property type="entry name" value="WH-like_DNA-bd_sf"/>
</dbReference>
<dbReference type="Gene3D" id="1.10.10.10">
    <property type="entry name" value="Winged helix-like DNA-binding domain superfamily/Winged helix DNA-binding domain"/>
    <property type="match status" value="1"/>
</dbReference>
<evidence type="ECO:0000256" key="5">
    <source>
        <dbReference type="ARBA" id="ARBA00022821"/>
    </source>
</evidence>
<dbReference type="FunFam" id="1.10.10.10:FF:000322">
    <property type="entry name" value="Probable disease resistance protein At1g63360"/>
    <property type="match status" value="1"/>
</dbReference>
<comment type="similarity">
    <text evidence="1">Belongs to the disease resistance NB-LRR family.</text>
</comment>
<name>A0ABD2YME3_9GENT</name>
<comment type="caution">
    <text evidence="10">The sequence shown here is derived from an EMBL/GenBank/DDBJ whole genome shotgun (WGS) entry which is preliminary data.</text>
</comment>
<accession>A0ABD2YME3</accession>
<keyword evidence="2" id="KW-0433">Leucine-rich repeat</keyword>
<dbReference type="Proteomes" id="UP001630127">
    <property type="component" value="Unassembled WGS sequence"/>
</dbReference>
<dbReference type="AlphaFoldDB" id="A0ABD2YME3"/>
<dbReference type="InterPro" id="IPR027417">
    <property type="entry name" value="P-loop_NTPase"/>
</dbReference>
<keyword evidence="11" id="KW-1185">Reference proteome</keyword>
<sequence length="557" mass="63304">MTDALLGSTVQVLLEKAISLASQQIGFFVGLKKDLEKLKETLTMIQAFLEDAEKKQVTERAVKLWLDKLERVAFNAENLLDDFNYETLRHKVEIQNQVKRKVCFFFSLSNNPIAFRFKMANKIQNINSKLKSVSEEATYLKLLPQNGARDAIALSLNGYRKGRETVSVTIDPSFVGRDDDASNIITRLTTTSNNERVSIIPIVGMGGIGKTTLARKVFNDLKIEKHFDSRIWVCVSDEFDVDRLFGLILESLQERKPEVESMEAKVIQLKKLLDGKKYLLVLDDVWNRQERLWNDFLRALEGITSTTGNCILVTTRDLQVVAPITETSSSHCSLKQLSDDECWLILKAYAFGSGEVPDELKDIGFKIATKCRGLPLAAGVVGGMLRNKGRDEWQNIELYNFGDDQNSVNKILKLSFDHLPSPSLKNCFAYCSIFPKDFEIDKDQLIQLWAAEGFLHSNPRNNMDMERVGDMFFSILLDNNLLQDVVKDEYGNVLSCKMHDLVHDLVQSLSESRTKSLNDSARVHDSESFRIRYLVMGTNGGKEISFPFNQSFRFVTW</sequence>
<dbReference type="GO" id="GO:0005524">
    <property type="term" value="F:ATP binding"/>
    <property type="evidence" value="ECO:0007669"/>
    <property type="project" value="UniProtKB-KW"/>
</dbReference>
<evidence type="ECO:0000256" key="2">
    <source>
        <dbReference type="ARBA" id="ARBA00022614"/>
    </source>
</evidence>
<organism evidence="10 11">
    <name type="scientific">Cinchona calisaya</name>
    <dbReference type="NCBI Taxonomy" id="153742"/>
    <lineage>
        <taxon>Eukaryota</taxon>
        <taxon>Viridiplantae</taxon>
        <taxon>Streptophyta</taxon>
        <taxon>Embryophyta</taxon>
        <taxon>Tracheophyta</taxon>
        <taxon>Spermatophyta</taxon>
        <taxon>Magnoliopsida</taxon>
        <taxon>eudicotyledons</taxon>
        <taxon>Gunneridae</taxon>
        <taxon>Pentapetalae</taxon>
        <taxon>asterids</taxon>
        <taxon>lamiids</taxon>
        <taxon>Gentianales</taxon>
        <taxon>Rubiaceae</taxon>
        <taxon>Cinchonoideae</taxon>
        <taxon>Cinchoneae</taxon>
        <taxon>Cinchona</taxon>
    </lineage>
</organism>
<dbReference type="CDD" id="cd14798">
    <property type="entry name" value="RX-CC_like"/>
    <property type="match status" value="1"/>
</dbReference>
<dbReference type="InterPro" id="IPR002182">
    <property type="entry name" value="NB-ARC"/>
</dbReference>
<feature type="domain" description="Disease resistance N-terminal" evidence="8">
    <location>
        <begin position="10"/>
        <end position="99"/>
    </location>
</feature>